<name>A0A2M8H473_9GAMM</name>
<dbReference type="NCBIfam" id="TIGR00797">
    <property type="entry name" value="matE"/>
    <property type="match status" value="1"/>
</dbReference>
<feature type="transmembrane region" description="Helical" evidence="8">
    <location>
        <begin position="309"/>
        <end position="327"/>
    </location>
</feature>
<organism evidence="9 10">
    <name type="scientific">Aeromonas lusitana</name>
    <dbReference type="NCBI Taxonomy" id="931529"/>
    <lineage>
        <taxon>Bacteria</taxon>
        <taxon>Pseudomonadati</taxon>
        <taxon>Pseudomonadota</taxon>
        <taxon>Gammaproteobacteria</taxon>
        <taxon>Aeromonadales</taxon>
        <taxon>Aeromonadaceae</taxon>
        <taxon>Aeromonas</taxon>
    </lineage>
</organism>
<evidence type="ECO:0000313" key="9">
    <source>
        <dbReference type="EMBL" id="PJC91366.1"/>
    </source>
</evidence>
<gene>
    <name evidence="9" type="ORF">CUC44_20305</name>
</gene>
<dbReference type="Pfam" id="PF01554">
    <property type="entry name" value="MatE"/>
    <property type="match status" value="2"/>
</dbReference>
<comment type="caution">
    <text evidence="9">The sequence shown here is derived from an EMBL/GenBank/DDBJ whole genome shotgun (WGS) entry which is preliminary data.</text>
</comment>
<sequence length="439" mass="46795">MDLAPIRKGNGPGLPSGPAARDNPLSRPNPMLTAPLTSVLPRMTGPMILGIIAILAFNLVDTFFIGLLGTEALAAISFTFPVTFVVTSLTMGLGAGLSALLGHTLGQGRHDEAARITTDCLFLALVLVTLLSLLGALTIHPLFTLLGASADLISLIHDYMLIWYLTVPLLALPMVGNAAIRATGDTKTPSLVMAVAGLVNGVLDPLLIFGIGPFPEWGIRGAAIATSLSWLMATLVSLHILRKRERLLSWHLSPRPRLLAHWRALLHVAVPASFTNMLNPLANAVLMIIFAGLGTEVVAAYGAASRVEALLLIVMMALSSVLAPFVSQNCGAGNPARARAALLICMRFALLFQLIVYGLVWWLAPFIATLFSDQPQVVRLIVLYLHLVPIGYGFQGMVMLLASALNGVRASTVSFLFNGLRLFVFLLPGAWLGSKSVSY</sequence>
<feature type="transmembrane region" description="Helical" evidence="8">
    <location>
        <begin position="47"/>
        <end position="68"/>
    </location>
</feature>
<dbReference type="GO" id="GO:0005886">
    <property type="term" value="C:plasma membrane"/>
    <property type="evidence" value="ECO:0007669"/>
    <property type="project" value="UniProtKB-SubCell"/>
</dbReference>
<keyword evidence="3" id="KW-1003">Cell membrane</keyword>
<dbReference type="EMBL" id="PGCP01000049">
    <property type="protein sequence ID" value="PJC91366.1"/>
    <property type="molecule type" value="Genomic_DNA"/>
</dbReference>
<evidence type="ECO:0000313" key="10">
    <source>
        <dbReference type="Proteomes" id="UP000232060"/>
    </source>
</evidence>
<feature type="transmembrane region" description="Helical" evidence="8">
    <location>
        <begin position="377"/>
        <end position="401"/>
    </location>
</feature>
<accession>A0A2M8H473</accession>
<feature type="transmembrane region" description="Helical" evidence="8">
    <location>
        <begin position="217"/>
        <end position="241"/>
    </location>
</feature>
<dbReference type="InterPro" id="IPR002528">
    <property type="entry name" value="MATE_fam"/>
</dbReference>
<evidence type="ECO:0000256" key="2">
    <source>
        <dbReference type="ARBA" id="ARBA00022448"/>
    </source>
</evidence>
<keyword evidence="6 8" id="KW-0472">Membrane</keyword>
<feature type="transmembrane region" description="Helical" evidence="8">
    <location>
        <begin position="281"/>
        <end position="303"/>
    </location>
</feature>
<feature type="region of interest" description="Disordered" evidence="7">
    <location>
        <begin position="1"/>
        <end position="29"/>
    </location>
</feature>
<evidence type="ECO:0000256" key="3">
    <source>
        <dbReference type="ARBA" id="ARBA00022475"/>
    </source>
</evidence>
<evidence type="ECO:0000256" key="6">
    <source>
        <dbReference type="ARBA" id="ARBA00023136"/>
    </source>
</evidence>
<feature type="transmembrane region" description="Helical" evidence="8">
    <location>
        <begin position="348"/>
        <end position="371"/>
    </location>
</feature>
<keyword evidence="10" id="KW-1185">Reference proteome</keyword>
<feature type="transmembrane region" description="Helical" evidence="8">
    <location>
        <begin position="160"/>
        <end position="179"/>
    </location>
</feature>
<dbReference type="GO" id="GO:0015297">
    <property type="term" value="F:antiporter activity"/>
    <property type="evidence" value="ECO:0007669"/>
    <property type="project" value="InterPro"/>
</dbReference>
<evidence type="ECO:0000256" key="8">
    <source>
        <dbReference type="SAM" id="Phobius"/>
    </source>
</evidence>
<feature type="transmembrane region" description="Helical" evidence="8">
    <location>
        <begin position="191"/>
        <end position="211"/>
    </location>
</feature>
<keyword evidence="4 8" id="KW-0812">Transmembrane</keyword>
<evidence type="ECO:0000256" key="5">
    <source>
        <dbReference type="ARBA" id="ARBA00022989"/>
    </source>
</evidence>
<feature type="non-terminal residue" evidence="9">
    <location>
        <position position="439"/>
    </location>
</feature>
<dbReference type="PANTHER" id="PTHR43549">
    <property type="entry name" value="MULTIDRUG RESISTANCE PROTEIN YPNP-RELATED"/>
    <property type="match status" value="1"/>
</dbReference>
<feature type="transmembrane region" description="Helical" evidence="8">
    <location>
        <begin position="74"/>
        <end position="101"/>
    </location>
</feature>
<keyword evidence="2" id="KW-0813">Transport</keyword>
<dbReference type="OrthoDB" id="9806302at2"/>
<dbReference type="AlphaFoldDB" id="A0A2M8H473"/>
<feature type="transmembrane region" description="Helical" evidence="8">
    <location>
        <begin position="121"/>
        <end position="140"/>
    </location>
</feature>
<evidence type="ECO:0000256" key="1">
    <source>
        <dbReference type="ARBA" id="ARBA00004429"/>
    </source>
</evidence>
<reference evidence="9 10" key="1">
    <citation type="submission" date="2017-11" db="EMBL/GenBank/DDBJ databases">
        <title>Draft genome sequence of environmental isolate Aeromonas lusitania sp. nov. MDC 2473.</title>
        <authorList>
            <person name="Colston S.M."/>
            <person name="Navarro A."/>
            <person name="Martinez-Murcia A.J."/>
            <person name="Graf J."/>
        </authorList>
    </citation>
    <scope>NUCLEOTIDE SEQUENCE [LARGE SCALE GENOMIC DNA]</scope>
    <source>
        <strain evidence="9 10">MDC 2473</strain>
    </source>
</reference>
<protein>
    <submittedName>
        <fullName evidence="9">MATE family efflux transporter</fullName>
    </submittedName>
</protein>
<proteinExistence type="predicted"/>
<keyword evidence="5 8" id="KW-1133">Transmembrane helix</keyword>
<dbReference type="Proteomes" id="UP000232060">
    <property type="component" value="Unassembled WGS sequence"/>
</dbReference>
<dbReference type="PIRSF" id="PIRSF006603">
    <property type="entry name" value="DinF"/>
    <property type="match status" value="1"/>
</dbReference>
<dbReference type="InterPro" id="IPR048279">
    <property type="entry name" value="MdtK-like"/>
</dbReference>
<evidence type="ECO:0000256" key="4">
    <source>
        <dbReference type="ARBA" id="ARBA00022692"/>
    </source>
</evidence>
<dbReference type="GO" id="GO:0042910">
    <property type="term" value="F:xenobiotic transmembrane transporter activity"/>
    <property type="evidence" value="ECO:0007669"/>
    <property type="project" value="InterPro"/>
</dbReference>
<evidence type="ECO:0000256" key="7">
    <source>
        <dbReference type="SAM" id="MobiDB-lite"/>
    </source>
</evidence>
<feature type="transmembrane region" description="Helical" evidence="8">
    <location>
        <begin position="413"/>
        <end position="433"/>
    </location>
</feature>
<dbReference type="PANTHER" id="PTHR43549:SF3">
    <property type="entry name" value="MULTIDRUG RESISTANCE PROTEIN YPNP-RELATED"/>
    <property type="match status" value="1"/>
</dbReference>
<comment type="subcellular location">
    <subcellularLocation>
        <location evidence="1">Cell inner membrane</location>
        <topology evidence="1">Multi-pass membrane protein</topology>
    </subcellularLocation>
</comment>
<dbReference type="InterPro" id="IPR052031">
    <property type="entry name" value="Membrane_Transporter-Flippase"/>
</dbReference>